<dbReference type="InterPro" id="IPR036291">
    <property type="entry name" value="NAD(P)-bd_dom_sf"/>
</dbReference>
<dbReference type="PRINTS" id="PR00080">
    <property type="entry name" value="SDRFAMILY"/>
</dbReference>
<evidence type="ECO:0000313" key="4">
    <source>
        <dbReference type="EMBL" id="AIT06365.1"/>
    </source>
</evidence>
<dbReference type="KEGG" id="stax:MC45_08250"/>
<dbReference type="PRINTS" id="PR00081">
    <property type="entry name" value="GDHRDH"/>
</dbReference>
<accession>A0A097EFL8</accession>
<proteinExistence type="inferred from homology"/>
<dbReference type="InterPro" id="IPR002347">
    <property type="entry name" value="SDR_fam"/>
</dbReference>
<dbReference type="EMBL" id="CP009571">
    <property type="protein sequence ID" value="AIT06365.1"/>
    <property type="molecule type" value="Genomic_DNA"/>
</dbReference>
<keyword evidence="2" id="KW-0560">Oxidoreductase</keyword>
<dbReference type="STRING" id="1549858.MC45_08250"/>
<protein>
    <submittedName>
        <fullName evidence="4">Short-chain dehydrogenase</fullName>
    </submittedName>
</protein>
<reference evidence="4 5" key="1">
    <citation type="submission" date="2014-09" db="EMBL/GenBank/DDBJ databases">
        <title>Using Illumina technology Improving SMRT sequencing Genome Assembly by RASTools.</title>
        <authorList>
            <person name="Zhou Y."/>
            <person name="Ma T."/>
            <person name="Liu T."/>
        </authorList>
    </citation>
    <scope>NUCLEOTIDE SEQUENCE [LARGE SCALE GENOMIC DNA]</scope>
    <source>
        <strain evidence="4 5">ATCC 55669</strain>
    </source>
</reference>
<gene>
    <name evidence="4" type="ORF">MC45_08250</name>
</gene>
<evidence type="ECO:0000256" key="3">
    <source>
        <dbReference type="RuleBase" id="RU000363"/>
    </source>
</evidence>
<dbReference type="GO" id="GO:0050664">
    <property type="term" value="F:oxidoreductase activity, acting on NAD(P)H, oxygen as acceptor"/>
    <property type="evidence" value="ECO:0007669"/>
    <property type="project" value="TreeGrafter"/>
</dbReference>
<dbReference type="Proteomes" id="UP000033200">
    <property type="component" value="Chromosome"/>
</dbReference>
<dbReference type="PANTHER" id="PTHR43008:SF7">
    <property type="entry name" value="SHORT CHAIN DEHYDROGENASE_REDUCTASE (AFU_ORTHOLOGUE AFUA_2G00830)"/>
    <property type="match status" value="1"/>
</dbReference>
<dbReference type="PANTHER" id="PTHR43008">
    <property type="entry name" value="BENZIL REDUCTASE"/>
    <property type="match status" value="1"/>
</dbReference>
<evidence type="ECO:0000256" key="2">
    <source>
        <dbReference type="ARBA" id="ARBA00023002"/>
    </source>
</evidence>
<dbReference type="Gene3D" id="3.40.50.720">
    <property type="entry name" value="NAD(P)-binding Rossmann-like Domain"/>
    <property type="match status" value="1"/>
</dbReference>
<name>A0A097EFL8_9SPHN</name>
<dbReference type="Pfam" id="PF00106">
    <property type="entry name" value="adh_short"/>
    <property type="match status" value="1"/>
</dbReference>
<organism evidence="4 5">
    <name type="scientific">Sphingomonas taxi</name>
    <dbReference type="NCBI Taxonomy" id="1549858"/>
    <lineage>
        <taxon>Bacteria</taxon>
        <taxon>Pseudomonadati</taxon>
        <taxon>Pseudomonadota</taxon>
        <taxon>Alphaproteobacteria</taxon>
        <taxon>Sphingomonadales</taxon>
        <taxon>Sphingomonadaceae</taxon>
        <taxon>Sphingomonas</taxon>
    </lineage>
</organism>
<dbReference type="HOGENOM" id="CLU_010194_2_3_5"/>
<dbReference type="CDD" id="cd05233">
    <property type="entry name" value="SDR_c"/>
    <property type="match status" value="1"/>
</dbReference>
<dbReference type="InterPro" id="IPR020904">
    <property type="entry name" value="Sc_DH/Rdtase_CS"/>
</dbReference>
<sequence length="279" mass="28792">MSAAAAAFAPGTVAVITGAAGGIGLAAARRFAREGMRTCLVDRERDALDAAVATIPGDTVGIACDVSDRQAVEALAADVAARFGAVSVLMNNAGVGGGGDTLSDRDGWDRLLGVNLFGVLNGVQAFVPAMIAHGGPALVINTGSKQGITQPPGDTAYNVSKAAVKALTEGLAHTLRTQTGDRVAAHLLVPGFTWTGMTARGRGDQPPGAWSPDQVVDFMMAGIAAGDFYLICPDNETTPEQDRLRIAWAAGDLIENRPALSRWHPDHAAAFAAYMEDGR</sequence>
<evidence type="ECO:0000313" key="5">
    <source>
        <dbReference type="Proteomes" id="UP000033200"/>
    </source>
</evidence>
<evidence type="ECO:0000256" key="1">
    <source>
        <dbReference type="ARBA" id="ARBA00006484"/>
    </source>
</evidence>
<dbReference type="RefSeq" id="WP_038661723.1">
    <property type="nucleotide sequence ID" value="NZ_CP009571.1"/>
</dbReference>
<dbReference type="SUPFAM" id="SSF51735">
    <property type="entry name" value="NAD(P)-binding Rossmann-fold domains"/>
    <property type="match status" value="1"/>
</dbReference>
<dbReference type="PROSITE" id="PS00061">
    <property type="entry name" value="ADH_SHORT"/>
    <property type="match status" value="1"/>
</dbReference>
<dbReference type="AlphaFoldDB" id="A0A097EFL8"/>
<keyword evidence="5" id="KW-1185">Reference proteome</keyword>
<comment type="similarity">
    <text evidence="1 3">Belongs to the short-chain dehydrogenases/reductases (SDR) family.</text>
</comment>
<dbReference type="eggNOG" id="COG1028">
    <property type="taxonomic scope" value="Bacteria"/>
</dbReference>